<proteinExistence type="predicted"/>
<name>A0AA88A859_FICCA</name>
<reference evidence="2" key="1">
    <citation type="submission" date="2023-07" db="EMBL/GenBank/DDBJ databases">
        <title>draft genome sequence of fig (Ficus carica).</title>
        <authorList>
            <person name="Takahashi T."/>
            <person name="Nishimura K."/>
        </authorList>
    </citation>
    <scope>NUCLEOTIDE SEQUENCE</scope>
</reference>
<keyword evidence="1" id="KW-0472">Membrane</keyword>
<dbReference type="EMBL" id="BTGU01000005">
    <property type="protein sequence ID" value="GMN35871.1"/>
    <property type="molecule type" value="Genomic_DNA"/>
</dbReference>
<sequence length="145" mass="16222">MNRGSSGSPKCLSIELQYSSTQNKIPQIEGNSHYWFFSLITNRIQSELLRIDFPMSEGDWRNGRTWGNDSGALRENTCYSLMEILVSDSLLALKKSADGEGAQPQEVIVLCRLFRVSIAVHKYVSFPMLSVVPLCAVFFQAIVAV</sequence>
<keyword evidence="1" id="KW-1133">Transmembrane helix</keyword>
<evidence type="ECO:0000313" key="2">
    <source>
        <dbReference type="EMBL" id="GMN35871.1"/>
    </source>
</evidence>
<evidence type="ECO:0000256" key="1">
    <source>
        <dbReference type="SAM" id="Phobius"/>
    </source>
</evidence>
<evidence type="ECO:0000313" key="3">
    <source>
        <dbReference type="Proteomes" id="UP001187192"/>
    </source>
</evidence>
<dbReference type="AlphaFoldDB" id="A0AA88A859"/>
<gene>
    <name evidence="2" type="ORF">TIFTF001_005586</name>
</gene>
<organism evidence="2 3">
    <name type="scientific">Ficus carica</name>
    <name type="common">Common fig</name>
    <dbReference type="NCBI Taxonomy" id="3494"/>
    <lineage>
        <taxon>Eukaryota</taxon>
        <taxon>Viridiplantae</taxon>
        <taxon>Streptophyta</taxon>
        <taxon>Embryophyta</taxon>
        <taxon>Tracheophyta</taxon>
        <taxon>Spermatophyta</taxon>
        <taxon>Magnoliopsida</taxon>
        <taxon>eudicotyledons</taxon>
        <taxon>Gunneridae</taxon>
        <taxon>Pentapetalae</taxon>
        <taxon>rosids</taxon>
        <taxon>fabids</taxon>
        <taxon>Rosales</taxon>
        <taxon>Moraceae</taxon>
        <taxon>Ficeae</taxon>
        <taxon>Ficus</taxon>
    </lineage>
</organism>
<protein>
    <submittedName>
        <fullName evidence="2">Uncharacterized protein</fullName>
    </submittedName>
</protein>
<keyword evidence="1" id="KW-0812">Transmembrane</keyword>
<keyword evidence="3" id="KW-1185">Reference proteome</keyword>
<feature type="transmembrane region" description="Helical" evidence="1">
    <location>
        <begin position="123"/>
        <end position="143"/>
    </location>
</feature>
<accession>A0AA88A859</accession>
<comment type="caution">
    <text evidence="2">The sequence shown here is derived from an EMBL/GenBank/DDBJ whole genome shotgun (WGS) entry which is preliminary data.</text>
</comment>
<dbReference type="Proteomes" id="UP001187192">
    <property type="component" value="Unassembled WGS sequence"/>
</dbReference>